<evidence type="ECO:0000256" key="1">
    <source>
        <dbReference type="SAM" id="SignalP"/>
    </source>
</evidence>
<organism evidence="2 3">
    <name type="scientific">Euplotes crassus</name>
    <dbReference type="NCBI Taxonomy" id="5936"/>
    <lineage>
        <taxon>Eukaryota</taxon>
        <taxon>Sar</taxon>
        <taxon>Alveolata</taxon>
        <taxon>Ciliophora</taxon>
        <taxon>Intramacronucleata</taxon>
        <taxon>Spirotrichea</taxon>
        <taxon>Hypotrichia</taxon>
        <taxon>Euplotida</taxon>
        <taxon>Euplotidae</taxon>
        <taxon>Moneuplotes</taxon>
    </lineage>
</organism>
<dbReference type="InterPro" id="IPR036249">
    <property type="entry name" value="Thioredoxin-like_sf"/>
</dbReference>
<accession>A0AAD1Y1V8</accession>
<evidence type="ECO:0000313" key="3">
    <source>
        <dbReference type="Proteomes" id="UP001295684"/>
    </source>
</evidence>
<comment type="caution">
    <text evidence="2">The sequence shown here is derived from an EMBL/GenBank/DDBJ whole genome shotgun (WGS) entry which is preliminary data.</text>
</comment>
<feature type="chain" id="PRO_5042004877" evidence="1">
    <location>
        <begin position="18"/>
        <end position="144"/>
    </location>
</feature>
<keyword evidence="3" id="KW-1185">Reference proteome</keyword>
<sequence>MKAVLLVFCIFIATTLAYHNLEHHNSTDILDKIQERDGQVYVLMFYSPGHKGGTHNSKTVEDEKELINRVLKKHPSFHYAKINAADPNYKDLIDTCGIVTTELHESPSVLIIEGGTGVWIHGPQTVNKIEEFAEDFLKRSRTSH</sequence>
<protein>
    <submittedName>
        <fullName evidence="2">Uncharacterized protein</fullName>
    </submittedName>
</protein>
<name>A0AAD1Y1V8_EUPCR</name>
<reference evidence="2" key="1">
    <citation type="submission" date="2023-07" db="EMBL/GenBank/DDBJ databases">
        <authorList>
            <consortium name="AG Swart"/>
            <person name="Singh M."/>
            <person name="Singh A."/>
            <person name="Seah K."/>
            <person name="Emmerich C."/>
        </authorList>
    </citation>
    <scope>NUCLEOTIDE SEQUENCE</scope>
    <source>
        <strain evidence="2">DP1</strain>
    </source>
</reference>
<keyword evidence="1" id="KW-0732">Signal</keyword>
<dbReference type="EMBL" id="CAMPGE010025271">
    <property type="protein sequence ID" value="CAI2383049.1"/>
    <property type="molecule type" value="Genomic_DNA"/>
</dbReference>
<dbReference type="AlphaFoldDB" id="A0AAD1Y1V8"/>
<dbReference type="SUPFAM" id="SSF52833">
    <property type="entry name" value="Thioredoxin-like"/>
    <property type="match status" value="1"/>
</dbReference>
<feature type="signal peptide" evidence="1">
    <location>
        <begin position="1"/>
        <end position="17"/>
    </location>
</feature>
<gene>
    <name evidence="2" type="ORF">ECRASSUSDP1_LOCUS24540</name>
</gene>
<evidence type="ECO:0000313" key="2">
    <source>
        <dbReference type="EMBL" id="CAI2383049.1"/>
    </source>
</evidence>
<proteinExistence type="predicted"/>
<dbReference type="Proteomes" id="UP001295684">
    <property type="component" value="Unassembled WGS sequence"/>
</dbReference>